<dbReference type="Pfam" id="PF14054">
    <property type="entry name" value="DUF4249"/>
    <property type="match status" value="1"/>
</dbReference>
<dbReference type="AlphaFoldDB" id="A0A2U2BAW2"/>
<keyword evidence="2" id="KW-1185">Reference proteome</keyword>
<dbReference type="InterPro" id="IPR025345">
    <property type="entry name" value="DUF4249"/>
</dbReference>
<gene>
    <name evidence="1" type="ORF">DDZ16_07560</name>
</gene>
<dbReference type="EMBL" id="QEWP01000004">
    <property type="protein sequence ID" value="PWE00198.1"/>
    <property type="molecule type" value="Genomic_DNA"/>
</dbReference>
<dbReference type="Proteomes" id="UP000244956">
    <property type="component" value="Unassembled WGS sequence"/>
</dbReference>
<sequence length="280" mass="31508">MTLRKILSLSTLIAIIAGTSCERVQFDPDIDELNERLPVVDAVLGNHPDYKTITLTRTAPYMDGTEVEKIENALVKVNGPSKSYIFDHQKDGIYQAPENFAPVTGGTYNLSIELEGQVYEATSTMNPPVNIDTLLVDYDRWEDPQDHIYEVTGRVKDNESEGEHFIFKYAVNEFLYDSTSVWSHYTDQLTNNTWLDDAIIFMNIEAQPGDTLDVFGLSISEVYYDFIQAAEKNRIGHNPFSPPSGIPITGNISNGALGIFQVSAIVQERLFIPEEDENRE</sequence>
<organism evidence="1 2">
    <name type="scientific">Marinilabilia rubra</name>
    <dbReference type="NCBI Taxonomy" id="2162893"/>
    <lineage>
        <taxon>Bacteria</taxon>
        <taxon>Pseudomonadati</taxon>
        <taxon>Bacteroidota</taxon>
        <taxon>Bacteroidia</taxon>
        <taxon>Marinilabiliales</taxon>
        <taxon>Marinilabiliaceae</taxon>
        <taxon>Marinilabilia</taxon>
    </lineage>
</organism>
<evidence type="ECO:0000313" key="1">
    <source>
        <dbReference type="EMBL" id="PWE00198.1"/>
    </source>
</evidence>
<dbReference type="PROSITE" id="PS51257">
    <property type="entry name" value="PROKAR_LIPOPROTEIN"/>
    <property type="match status" value="1"/>
</dbReference>
<dbReference type="OrthoDB" id="1117670at2"/>
<dbReference type="RefSeq" id="WP_109263821.1">
    <property type="nucleotide sequence ID" value="NZ_QEWP01000004.1"/>
</dbReference>
<name>A0A2U2BAW2_9BACT</name>
<evidence type="ECO:0000313" key="2">
    <source>
        <dbReference type="Proteomes" id="UP000244956"/>
    </source>
</evidence>
<comment type="caution">
    <text evidence="1">The sequence shown here is derived from an EMBL/GenBank/DDBJ whole genome shotgun (WGS) entry which is preliminary data.</text>
</comment>
<accession>A0A2U2BAW2</accession>
<protein>
    <submittedName>
        <fullName evidence="1">DUF4249 domain-containing protein</fullName>
    </submittedName>
</protein>
<reference evidence="1 2" key="1">
    <citation type="submission" date="2018-05" db="EMBL/GenBank/DDBJ databases">
        <title>Marinilabilia rubrum sp. nov., isolated from saltern sediment.</title>
        <authorList>
            <person name="Zhang R."/>
        </authorList>
    </citation>
    <scope>NUCLEOTIDE SEQUENCE [LARGE SCALE GENOMIC DNA]</scope>
    <source>
        <strain evidence="1 2">WTE16</strain>
    </source>
</reference>
<proteinExistence type="predicted"/>